<dbReference type="PANTHER" id="PTHR34406">
    <property type="entry name" value="PROTEIN YCEI"/>
    <property type="match status" value="1"/>
</dbReference>
<keyword evidence="3" id="KW-1185">Reference proteome</keyword>
<dbReference type="SMART" id="SM00867">
    <property type="entry name" value="YceI"/>
    <property type="match status" value="1"/>
</dbReference>
<dbReference type="InterPro" id="IPR007372">
    <property type="entry name" value="Lipid/polyisoprenoid-bd_YceI"/>
</dbReference>
<evidence type="ECO:0000313" key="3">
    <source>
        <dbReference type="Proteomes" id="UP001273505"/>
    </source>
</evidence>
<dbReference type="EMBL" id="JAXAFO010000004">
    <property type="protein sequence ID" value="MDX6848486.1"/>
    <property type="molecule type" value="Genomic_DNA"/>
</dbReference>
<dbReference type="SUPFAM" id="SSF101874">
    <property type="entry name" value="YceI-like"/>
    <property type="match status" value="1"/>
</dbReference>
<comment type="caution">
    <text evidence="2">The sequence shown here is derived from an EMBL/GenBank/DDBJ whole genome shotgun (WGS) entry which is preliminary data.</text>
</comment>
<dbReference type="PANTHER" id="PTHR34406:SF1">
    <property type="entry name" value="PROTEIN YCEI"/>
    <property type="match status" value="1"/>
</dbReference>
<feature type="domain" description="Lipid/polyisoprenoid-binding YceI-like" evidence="1">
    <location>
        <begin position="32"/>
        <end position="196"/>
    </location>
</feature>
<protein>
    <submittedName>
        <fullName evidence="2">YceI family protein</fullName>
    </submittedName>
</protein>
<dbReference type="InterPro" id="IPR036761">
    <property type="entry name" value="TTHA0802/YceI-like_sf"/>
</dbReference>
<dbReference type="Gene3D" id="2.40.128.110">
    <property type="entry name" value="Lipid/polyisoprenoid-binding, YceI-like"/>
    <property type="match status" value="1"/>
</dbReference>
<reference evidence="2 3" key="1">
    <citation type="submission" date="2023-11" db="EMBL/GenBank/DDBJ databases">
        <title>Gilvimarinus fulvus sp. nov., isolated from the surface of Kelp.</title>
        <authorList>
            <person name="Sun Y.Y."/>
            <person name="Gong Y."/>
            <person name="Du Z.J."/>
        </authorList>
    </citation>
    <scope>NUCLEOTIDE SEQUENCE [LARGE SCALE GENOMIC DNA]</scope>
    <source>
        <strain evidence="2 3">SDUM040013</strain>
    </source>
</reference>
<gene>
    <name evidence="2" type="ORF">SCD92_03885</name>
</gene>
<accession>A0ABU4RWC7</accession>
<evidence type="ECO:0000313" key="2">
    <source>
        <dbReference type="EMBL" id="MDX6848486.1"/>
    </source>
</evidence>
<dbReference type="Pfam" id="PF04264">
    <property type="entry name" value="YceI"/>
    <property type="match status" value="1"/>
</dbReference>
<proteinExistence type="predicted"/>
<sequence length="198" mass="21638">MALLLCGALLTACGQLLSGHVYTELPTLKPGNYRLDPHHTTVLFKVEHLGISSFVGRFNQSQATLNFVDSDPAASTIVADVEINSLDVNRPDFAQTLVSCDWLCSEEHPVARFQSRGRANVDGSLLIFAGDLTFRGVTNPATLAVTINGATTNRLTGDYTLGFEAKLEFLRSRFGMDKFIPAVGDNVQIEVFAEFIRQ</sequence>
<evidence type="ECO:0000259" key="1">
    <source>
        <dbReference type="SMART" id="SM00867"/>
    </source>
</evidence>
<name>A0ABU4RWC7_9GAMM</name>
<dbReference type="Proteomes" id="UP001273505">
    <property type="component" value="Unassembled WGS sequence"/>
</dbReference>
<organism evidence="2 3">
    <name type="scientific">Gilvimarinus gilvus</name>
    <dbReference type="NCBI Taxonomy" id="3058038"/>
    <lineage>
        <taxon>Bacteria</taxon>
        <taxon>Pseudomonadati</taxon>
        <taxon>Pseudomonadota</taxon>
        <taxon>Gammaproteobacteria</taxon>
        <taxon>Cellvibrionales</taxon>
        <taxon>Cellvibrionaceae</taxon>
        <taxon>Gilvimarinus</taxon>
    </lineage>
</organism>
<dbReference type="RefSeq" id="WP_302721328.1">
    <property type="nucleotide sequence ID" value="NZ_JAULRU010000264.1"/>
</dbReference>